<evidence type="ECO:0000256" key="10">
    <source>
        <dbReference type="RuleBase" id="RU361152"/>
    </source>
</evidence>
<keyword evidence="4 10" id="KW-0520">NAD</keyword>
<feature type="binding site" evidence="8">
    <location>
        <position position="195"/>
    </location>
    <ligand>
        <name>Mn(2+)</name>
        <dbReference type="ChEBI" id="CHEBI:29035"/>
    </ligand>
</feature>
<dbReference type="InterPro" id="IPR001088">
    <property type="entry name" value="Glyco_hydro_4"/>
</dbReference>
<dbReference type="EC" id="3.2.1.86" evidence="12"/>
<evidence type="ECO:0000256" key="2">
    <source>
        <dbReference type="ARBA" id="ARBA00022723"/>
    </source>
</evidence>
<reference evidence="12 13" key="1">
    <citation type="submission" date="2020-07" db="EMBL/GenBank/DDBJ databases">
        <title>Sequencing the genomes of 1000 actinobacteria strains.</title>
        <authorList>
            <person name="Klenk H.-P."/>
        </authorList>
    </citation>
    <scope>NUCLEOTIDE SEQUENCE [LARGE SCALE GENOMIC DNA]</scope>
    <source>
        <strain evidence="12 13">DSM 15165</strain>
    </source>
</reference>
<dbReference type="GO" id="GO:0016616">
    <property type="term" value="F:oxidoreductase activity, acting on the CH-OH group of donors, NAD or NADP as acceptor"/>
    <property type="evidence" value="ECO:0007669"/>
    <property type="project" value="InterPro"/>
</dbReference>
<dbReference type="PANTHER" id="PTHR32092:SF5">
    <property type="entry name" value="6-PHOSPHO-BETA-GLUCOSIDASE"/>
    <property type="match status" value="1"/>
</dbReference>
<dbReference type="AlphaFoldDB" id="A0A853D1Z8"/>
<dbReference type="GO" id="GO:0005975">
    <property type="term" value="P:carbohydrate metabolic process"/>
    <property type="evidence" value="ECO:0007669"/>
    <property type="project" value="InterPro"/>
</dbReference>
<evidence type="ECO:0000256" key="9">
    <source>
        <dbReference type="PIRSR" id="PIRSR601088-4"/>
    </source>
</evidence>
<comment type="cofactor">
    <cofactor evidence="10">
        <name>NAD(+)</name>
        <dbReference type="ChEBI" id="CHEBI:57540"/>
    </cofactor>
    <text evidence="10">Binds 1 NAD(+) per subunit.</text>
</comment>
<evidence type="ECO:0000256" key="3">
    <source>
        <dbReference type="ARBA" id="ARBA00022801"/>
    </source>
</evidence>
<feature type="domain" description="Glycosyl hydrolase family 4 C-terminal" evidence="11">
    <location>
        <begin position="191"/>
        <end position="394"/>
    </location>
</feature>
<dbReference type="SUPFAM" id="SSF51735">
    <property type="entry name" value="NAD(P)-binding Rossmann-fold domains"/>
    <property type="match status" value="1"/>
</dbReference>
<organism evidence="12 13">
    <name type="scientific">Leifsonia shinshuensis</name>
    <dbReference type="NCBI Taxonomy" id="150026"/>
    <lineage>
        <taxon>Bacteria</taxon>
        <taxon>Bacillati</taxon>
        <taxon>Actinomycetota</taxon>
        <taxon>Actinomycetes</taxon>
        <taxon>Micrococcales</taxon>
        <taxon>Microbacteriaceae</taxon>
        <taxon>Leifsonia</taxon>
    </lineage>
</organism>
<dbReference type="Gene3D" id="3.90.110.10">
    <property type="entry name" value="Lactate dehydrogenase/glycoside hydrolase, family 4, C-terminal"/>
    <property type="match status" value="1"/>
</dbReference>
<sequence>MKLAVVGGGSTYTPELVDGFARLRDLLPIEELWLVDTDPERLRLVGGVSERMFRAAGHPGRIVATSDLVAGVADADAVLIQLRVGGQAARHGDETFPHACGCIGQETTGPGGFAKALRTVPVVLSVAEAVRKHAKPDAWIVDFTNPVGIVTRALLQEGHRAVGLCNVAIGFQRRFAGLLGVAPSDVALGHVGLNHLTWERSVTVGGRDVLPDLLGTHLPQLAEEIELPASLIRLLRTVPSYYLRYYYAHDEVLREQLDAPTRAEAVQRVERELLELYADPSVDTKPEQLAQRGGAFYSEAAVDLLASLTGDRGDVQVVNLRNDGTLPFLPDDHVIEVPAVVGASGVRAVEVPALPDDLAGLIGHVAGYERLALDAAVHGGRDRVLRAMLAHPLVGQYDRAEKLTDLLLAENRAHLAWAR</sequence>
<keyword evidence="8" id="KW-0170">Cobalt</keyword>
<feature type="binding site" evidence="7">
    <location>
        <position position="90"/>
    </location>
    <ligand>
        <name>substrate</name>
    </ligand>
</feature>
<keyword evidence="8" id="KW-0408">Iron</keyword>
<keyword evidence="8" id="KW-0533">Nickel</keyword>
<gene>
    <name evidence="12" type="ORF">HNR13_003042</name>
</gene>
<dbReference type="InterPro" id="IPR036291">
    <property type="entry name" value="NAD(P)-bd_dom_sf"/>
</dbReference>
<evidence type="ECO:0000313" key="12">
    <source>
        <dbReference type="EMBL" id="NYJ24755.1"/>
    </source>
</evidence>
<dbReference type="Pfam" id="PF11975">
    <property type="entry name" value="Glyco_hydro_4C"/>
    <property type="match status" value="1"/>
</dbReference>
<proteinExistence type="inferred from homology"/>
<dbReference type="CDD" id="cd05296">
    <property type="entry name" value="GH4_P_beta_glucosidase"/>
    <property type="match status" value="1"/>
</dbReference>
<evidence type="ECO:0000256" key="4">
    <source>
        <dbReference type="ARBA" id="ARBA00023027"/>
    </source>
</evidence>
<dbReference type="InterPro" id="IPR022616">
    <property type="entry name" value="Glyco_hydro_4_C"/>
</dbReference>
<evidence type="ECO:0000256" key="6">
    <source>
        <dbReference type="ARBA" id="ARBA00023295"/>
    </source>
</evidence>
<evidence type="ECO:0000256" key="5">
    <source>
        <dbReference type="ARBA" id="ARBA00023211"/>
    </source>
</evidence>
<feature type="binding site" evidence="8">
    <location>
        <position position="165"/>
    </location>
    <ligand>
        <name>Mn(2+)</name>
        <dbReference type="ChEBI" id="CHEBI:29035"/>
    </ligand>
</feature>
<evidence type="ECO:0000313" key="13">
    <source>
        <dbReference type="Proteomes" id="UP000578352"/>
    </source>
</evidence>
<evidence type="ECO:0000256" key="8">
    <source>
        <dbReference type="PIRSR" id="PIRSR601088-3"/>
    </source>
</evidence>
<keyword evidence="6 10" id="KW-0326">Glycosidase</keyword>
<dbReference type="PANTHER" id="PTHR32092">
    <property type="entry name" value="6-PHOSPHO-BETA-GLUCOSIDASE-RELATED"/>
    <property type="match status" value="1"/>
</dbReference>
<comment type="caution">
    <text evidence="12">The sequence shown here is derived from an EMBL/GenBank/DDBJ whole genome shotgun (WGS) entry which is preliminary data.</text>
</comment>
<dbReference type="PRINTS" id="PR00732">
    <property type="entry name" value="GLHYDRLASE4"/>
</dbReference>
<dbReference type="GO" id="GO:0008706">
    <property type="term" value="F:6-phospho-beta-glucosidase activity"/>
    <property type="evidence" value="ECO:0007669"/>
    <property type="project" value="UniProtKB-EC"/>
</dbReference>
<dbReference type="Gene3D" id="3.40.50.720">
    <property type="entry name" value="NAD(P)-binding Rossmann-like Domain"/>
    <property type="match status" value="1"/>
</dbReference>
<dbReference type="GO" id="GO:0046872">
    <property type="term" value="F:metal ion binding"/>
    <property type="evidence" value="ECO:0007669"/>
    <property type="project" value="UniProtKB-KW"/>
</dbReference>
<comment type="similarity">
    <text evidence="1 10">Belongs to the glycosyl hydrolase 4 family.</text>
</comment>
<dbReference type="SUPFAM" id="SSF56327">
    <property type="entry name" value="LDH C-terminal domain-like"/>
    <property type="match status" value="1"/>
</dbReference>
<feature type="site" description="Increases basicity of active site Tyr" evidence="9">
    <location>
        <position position="106"/>
    </location>
</feature>
<dbReference type="EMBL" id="JACCFL010000001">
    <property type="protein sequence ID" value="NYJ24755.1"/>
    <property type="molecule type" value="Genomic_DNA"/>
</dbReference>
<evidence type="ECO:0000256" key="7">
    <source>
        <dbReference type="PIRSR" id="PIRSR601088-2"/>
    </source>
</evidence>
<keyword evidence="2 8" id="KW-0479">Metal-binding</keyword>
<keyword evidence="5 8" id="KW-0464">Manganese</keyword>
<evidence type="ECO:0000256" key="1">
    <source>
        <dbReference type="ARBA" id="ARBA00010141"/>
    </source>
</evidence>
<feature type="binding site" evidence="7">
    <location>
        <position position="145"/>
    </location>
    <ligand>
        <name>substrate</name>
    </ligand>
</feature>
<keyword evidence="3 10" id="KW-0378">Hydrolase</keyword>
<dbReference type="RefSeq" id="WP_179607096.1">
    <property type="nucleotide sequence ID" value="NZ_BAABEH010000001.1"/>
</dbReference>
<protein>
    <submittedName>
        <fullName evidence="12">6-phospho-beta-glucosidase</fullName>
        <ecNumber evidence="12">3.2.1.86</ecNumber>
    </submittedName>
</protein>
<name>A0A853D1Z8_9MICO</name>
<dbReference type="Proteomes" id="UP000578352">
    <property type="component" value="Unassembled WGS sequence"/>
</dbReference>
<dbReference type="InterPro" id="IPR015955">
    <property type="entry name" value="Lactate_DH/Glyco_Ohase_4_C"/>
</dbReference>
<dbReference type="Pfam" id="PF02056">
    <property type="entry name" value="Glyco_hydro_4"/>
    <property type="match status" value="1"/>
</dbReference>
<evidence type="ECO:0000259" key="11">
    <source>
        <dbReference type="Pfam" id="PF11975"/>
    </source>
</evidence>
<accession>A0A853D1Z8</accession>